<organism evidence="2 3">
    <name type="scientific">Elysia crispata</name>
    <name type="common">lettuce slug</name>
    <dbReference type="NCBI Taxonomy" id="231223"/>
    <lineage>
        <taxon>Eukaryota</taxon>
        <taxon>Metazoa</taxon>
        <taxon>Spiralia</taxon>
        <taxon>Lophotrochozoa</taxon>
        <taxon>Mollusca</taxon>
        <taxon>Gastropoda</taxon>
        <taxon>Heterobranchia</taxon>
        <taxon>Euthyneura</taxon>
        <taxon>Panpulmonata</taxon>
        <taxon>Sacoglossa</taxon>
        <taxon>Placobranchoidea</taxon>
        <taxon>Plakobranchidae</taxon>
        <taxon>Elysia</taxon>
    </lineage>
</organism>
<evidence type="ECO:0000313" key="3">
    <source>
        <dbReference type="Proteomes" id="UP001283361"/>
    </source>
</evidence>
<accession>A0AAE0YPZ7</accession>
<dbReference type="EMBL" id="JAWDGP010005718">
    <property type="protein sequence ID" value="KAK3753157.1"/>
    <property type="molecule type" value="Genomic_DNA"/>
</dbReference>
<name>A0AAE0YPZ7_9GAST</name>
<dbReference type="Proteomes" id="UP001283361">
    <property type="component" value="Unassembled WGS sequence"/>
</dbReference>
<keyword evidence="3" id="KW-1185">Reference proteome</keyword>
<proteinExistence type="predicted"/>
<evidence type="ECO:0000256" key="1">
    <source>
        <dbReference type="SAM" id="MobiDB-lite"/>
    </source>
</evidence>
<protein>
    <submittedName>
        <fullName evidence="2">Uncharacterized protein</fullName>
    </submittedName>
</protein>
<gene>
    <name evidence="2" type="ORF">RRG08_024433</name>
</gene>
<feature type="compositionally biased region" description="Basic and acidic residues" evidence="1">
    <location>
        <begin position="109"/>
        <end position="126"/>
    </location>
</feature>
<reference evidence="2" key="1">
    <citation type="journal article" date="2023" name="G3 (Bethesda)">
        <title>A reference genome for the long-term kleptoplast-retaining sea slug Elysia crispata morphotype clarki.</title>
        <authorList>
            <person name="Eastman K.E."/>
            <person name="Pendleton A.L."/>
            <person name="Shaikh M.A."/>
            <person name="Suttiyut T."/>
            <person name="Ogas R."/>
            <person name="Tomko P."/>
            <person name="Gavelis G."/>
            <person name="Widhalm J.R."/>
            <person name="Wisecaver J.H."/>
        </authorList>
    </citation>
    <scope>NUCLEOTIDE SEQUENCE</scope>
    <source>
        <strain evidence="2">ECLA1</strain>
    </source>
</reference>
<evidence type="ECO:0000313" key="2">
    <source>
        <dbReference type="EMBL" id="KAK3753157.1"/>
    </source>
</evidence>
<dbReference type="AlphaFoldDB" id="A0AAE0YPZ7"/>
<feature type="region of interest" description="Disordered" evidence="1">
    <location>
        <begin position="102"/>
        <end position="126"/>
    </location>
</feature>
<comment type="caution">
    <text evidence="2">The sequence shown here is derived from an EMBL/GenBank/DDBJ whole genome shotgun (WGS) entry which is preliminary data.</text>
</comment>
<sequence>MSRFKVLFSFISTSVEYFHISVLHSRATRTNMRKIKTVQLLGGRGFGAFCKRPILVRPDFYRGLDPSRNGKMRIWKMLETSQIMEGKDDDQYSYVNDEISGNIYDDNDIDGHENTDKNEKEKEDQV</sequence>